<dbReference type="InterPro" id="IPR022435">
    <property type="entry name" value="Surface-anchored_actinobac"/>
</dbReference>
<evidence type="ECO:0000256" key="3">
    <source>
        <dbReference type="SAM" id="SignalP"/>
    </source>
</evidence>
<feature type="region of interest" description="Disordered" evidence="1">
    <location>
        <begin position="273"/>
        <end position="292"/>
    </location>
</feature>
<evidence type="ECO:0000256" key="2">
    <source>
        <dbReference type="SAM" id="Phobius"/>
    </source>
</evidence>
<evidence type="ECO:0000313" key="5">
    <source>
        <dbReference type="Proteomes" id="UP000031890"/>
    </source>
</evidence>
<organism evidence="4 5">
    <name type="scientific">Corynebacterium singulare</name>
    <dbReference type="NCBI Taxonomy" id="161899"/>
    <lineage>
        <taxon>Bacteria</taxon>
        <taxon>Bacillati</taxon>
        <taxon>Actinomycetota</taxon>
        <taxon>Actinomycetes</taxon>
        <taxon>Mycobacteriales</taxon>
        <taxon>Corynebacteriaceae</taxon>
        <taxon>Corynebacterium</taxon>
    </lineage>
</organism>
<feature type="region of interest" description="Disordered" evidence="1">
    <location>
        <begin position="359"/>
        <end position="386"/>
    </location>
</feature>
<dbReference type="STRING" id="161899.CSING_06260"/>
<keyword evidence="2" id="KW-1133">Transmembrane helix</keyword>
<reference evidence="4 5" key="1">
    <citation type="journal article" date="2015" name="Genome Announc.">
        <title>Complete Genome Sequence and Annotation of Corynebacterium singulare DSM 44357, Isolated from a Human Semen Specimen.</title>
        <authorList>
            <person name="Merten M."/>
            <person name="Brinkrolf K."/>
            <person name="Albersmeier A."/>
            <person name="Kutter Y."/>
            <person name="Ruckert C."/>
            <person name="Tauch A."/>
        </authorList>
    </citation>
    <scope>NUCLEOTIDE SEQUENCE [LARGE SCALE GENOMIC DNA]</scope>
    <source>
        <strain evidence="4">IBS B52218</strain>
    </source>
</reference>
<keyword evidence="2" id="KW-0472">Membrane</keyword>
<keyword evidence="2" id="KW-0812">Transmembrane</keyword>
<keyword evidence="3" id="KW-0732">Signal</keyword>
<dbReference type="EMBL" id="CP010827">
    <property type="protein sequence ID" value="AJI78787.1"/>
    <property type="molecule type" value="Genomic_DNA"/>
</dbReference>
<protein>
    <submittedName>
        <fullName evidence="4">Actinobacterial surface-anchored protein domain</fullName>
    </submittedName>
</protein>
<feature type="transmembrane region" description="Helical" evidence="2">
    <location>
        <begin position="766"/>
        <end position="786"/>
    </location>
</feature>
<evidence type="ECO:0000313" key="4">
    <source>
        <dbReference type="EMBL" id="AJI78787.1"/>
    </source>
</evidence>
<feature type="compositionally biased region" description="Low complexity" evidence="1">
    <location>
        <begin position="735"/>
        <end position="745"/>
    </location>
</feature>
<feature type="chain" id="PRO_5038508266" evidence="3">
    <location>
        <begin position="45"/>
        <end position="803"/>
    </location>
</feature>
<feature type="region of interest" description="Disordered" evidence="1">
    <location>
        <begin position="495"/>
        <end position="523"/>
    </location>
</feature>
<evidence type="ECO:0000256" key="1">
    <source>
        <dbReference type="SAM" id="MobiDB-lite"/>
    </source>
</evidence>
<feature type="compositionally biased region" description="Polar residues" evidence="1">
    <location>
        <begin position="746"/>
        <end position="759"/>
    </location>
</feature>
<dbReference type="Proteomes" id="UP000031890">
    <property type="component" value="Chromosome"/>
</dbReference>
<sequence length="803" mass="86298">MEIITYSEILPKTQERSPYIVARFRPIALITCAALLASPATAVAGPDDGKHVATQTHIDSPKSFWENNSLTLKSHSADSDHDLEDTVTWVGKGWDQNGANQYQFTVPDDPALAFAGQAGKTYYMAPASVNGSLDPVWMGFGADTELPVDDFRDNIASLDLLSVDGPGDVEMFGYYPGPGGLQRFFGTTESAPHSAWLTSGTHTHNYTVFSKPGRYELTYRTTARNKDGQLIASEPVTTSIQVGGERPLKEATPSLHERFDKAASGDASAKNYKLSIAPKKKQEKDGDENLSSIDFSGGTNGTLTLLIDGYFLTDLPVTDGKAHFDELLGPEDATIQAVYTPEDGSPRWISEALDYSEGAQLSTTSETSAESWTETSNPRELSSGEEISISNPGITARAVPEGKDATRIIVEAADKKLEGYVHGGFFNGDSEYADIPFDGVITNGRAEFVVGADKSFDGNRIRLDILPHPTVTSNSGSITVTDSFSFGQTYEAQGALGKASTAPSTTPGAQEPSQTEAGPHTGLCTTKKVLDHGHVDIAATRDGDSFTARLKDETAIVDKKTVERPLDDVVLAVHDNALRARPEVLKGKEFDYLGTDKFYLLPQTQEQGIIWPGYNTQSLNYADYKDGTVTLNIKPTEMPEGAAIGLFTTEGLGKAFTPLVNSAEGDYSIDTTFASHTHTNWAFTKPGLYTLDVTYTATTTDGKDITSAPQTLTVAAGDAAIADCVSAKGGKEDPTTPGTPNTPDNSSKPDTSSKGITSSKPKLDRLWGLVLPVVLAIVFQGFLNFFTDHRQQIESRINGLFGR</sequence>
<proteinExistence type="predicted"/>
<feature type="compositionally biased region" description="Low complexity" evidence="1">
    <location>
        <begin position="362"/>
        <end position="376"/>
    </location>
</feature>
<feature type="region of interest" description="Disordered" evidence="1">
    <location>
        <begin position="727"/>
        <end position="759"/>
    </location>
</feature>
<dbReference type="NCBIfam" id="TIGR03769">
    <property type="entry name" value="P_ac_wall_RPT"/>
    <property type="match status" value="2"/>
</dbReference>
<gene>
    <name evidence="4" type="ORF">CSING_06260</name>
</gene>
<dbReference type="HOGENOM" id="CLU_009657_1_0_11"/>
<dbReference type="NCBIfam" id="NF038134">
    <property type="entry name" value="choice_anch_M"/>
    <property type="match status" value="2"/>
</dbReference>
<name>A0A0B6EQK1_9CORY</name>
<dbReference type="AlphaFoldDB" id="A0A0B6EQK1"/>
<dbReference type="KEGG" id="csx:CSING_06260"/>
<feature type="signal peptide" evidence="3">
    <location>
        <begin position="1"/>
        <end position="44"/>
    </location>
</feature>
<feature type="compositionally biased region" description="Polar residues" evidence="1">
    <location>
        <begin position="501"/>
        <end position="516"/>
    </location>
</feature>
<accession>A0A0B6EQK1</accession>